<feature type="transmembrane region" description="Helical" evidence="1">
    <location>
        <begin position="110"/>
        <end position="135"/>
    </location>
</feature>
<feature type="transmembrane region" description="Helical" evidence="1">
    <location>
        <begin position="191"/>
        <end position="212"/>
    </location>
</feature>
<feature type="transmembrane region" description="Helical" evidence="1">
    <location>
        <begin position="160"/>
        <end position="184"/>
    </location>
</feature>
<evidence type="ECO:0000256" key="1">
    <source>
        <dbReference type="SAM" id="Phobius"/>
    </source>
</evidence>
<feature type="transmembrane region" description="Helical" evidence="1">
    <location>
        <begin position="37"/>
        <end position="60"/>
    </location>
</feature>
<keyword evidence="1" id="KW-0472">Membrane</keyword>
<dbReference type="EMBL" id="JBHMDY010000004">
    <property type="protein sequence ID" value="MFB9259889.1"/>
    <property type="molecule type" value="Genomic_DNA"/>
</dbReference>
<proteinExistence type="predicted"/>
<name>A0ABV5JT35_9ACTN</name>
<comment type="caution">
    <text evidence="2">The sequence shown here is derived from an EMBL/GenBank/DDBJ whole genome shotgun (WGS) entry which is preliminary data.</text>
</comment>
<dbReference type="Proteomes" id="UP001589700">
    <property type="component" value="Unassembled WGS sequence"/>
</dbReference>
<reference evidence="2 3" key="1">
    <citation type="submission" date="2024-09" db="EMBL/GenBank/DDBJ databases">
        <authorList>
            <person name="Sun Q."/>
            <person name="Mori K."/>
        </authorList>
    </citation>
    <scope>NUCLEOTIDE SEQUENCE [LARGE SCALE GENOMIC DNA]</scope>
    <source>
        <strain evidence="2 3">CCM 7659</strain>
    </source>
</reference>
<dbReference type="RefSeq" id="WP_182633475.1">
    <property type="nucleotide sequence ID" value="NZ_JAALDM010000299.1"/>
</dbReference>
<organism evidence="2 3">
    <name type="scientific">Dietzia aerolata</name>
    <dbReference type="NCBI Taxonomy" id="595984"/>
    <lineage>
        <taxon>Bacteria</taxon>
        <taxon>Bacillati</taxon>
        <taxon>Actinomycetota</taxon>
        <taxon>Actinomycetes</taxon>
        <taxon>Mycobacteriales</taxon>
        <taxon>Dietziaceae</taxon>
        <taxon>Dietzia</taxon>
    </lineage>
</organism>
<sequence>MTALSLDAPVVDQHRPTTWATRIPAAFRLQFIVPTNLVIVPAMVFILVWAVSIGITAWIHATVDGRVAADEPMYGGASQAAVWTLAFMAAYTVTQTLPFAMALSYSRRTFVVGAYLAFLAVSVGFGIAYVVAALIERVTNGFGIHAYQFDTPFMTSTDGLLGAGILAGSLTFAVMVVTFMFAAVFRRMSLLGFWTLLVALAAVLAAAILLIVRSAGWSGIGNWLLEQTALSGSAYLLGAAVIAAVLGYLILRRDTPLGG</sequence>
<accession>A0ABV5JT35</accession>
<feature type="transmembrane region" description="Helical" evidence="1">
    <location>
        <begin position="80"/>
        <end position="103"/>
    </location>
</feature>
<gene>
    <name evidence="2" type="ORF">ACFFVD_08750</name>
</gene>
<protein>
    <recommendedName>
        <fullName evidence="4">ABC transporter permease</fullName>
    </recommendedName>
</protein>
<feature type="transmembrane region" description="Helical" evidence="1">
    <location>
        <begin position="232"/>
        <end position="251"/>
    </location>
</feature>
<keyword evidence="1" id="KW-0812">Transmembrane</keyword>
<keyword evidence="1" id="KW-1133">Transmembrane helix</keyword>
<evidence type="ECO:0008006" key="4">
    <source>
        <dbReference type="Google" id="ProtNLM"/>
    </source>
</evidence>
<evidence type="ECO:0000313" key="3">
    <source>
        <dbReference type="Proteomes" id="UP001589700"/>
    </source>
</evidence>
<evidence type="ECO:0000313" key="2">
    <source>
        <dbReference type="EMBL" id="MFB9259889.1"/>
    </source>
</evidence>
<keyword evidence="3" id="KW-1185">Reference proteome</keyword>